<dbReference type="AlphaFoldDB" id="A0A3G1B7G5"/>
<organism evidence="1 2">
    <name type="scientific">Candidatus Nitrosotenuis cloacae</name>
    <dbReference type="NCBI Taxonomy" id="1603555"/>
    <lineage>
        <taxon>Archaea</taxon>
        <taxon>Nitrososphaerota</taxon>
        <taxon>Candidatus Nitrosotenuis</taxon>
    </lineage>
</organism>
<dbReference type="KEGG" id="tah:SU86_006300"/>
<dbReference type="EMBL" id="CP011097">
    <property type="protein sequence ID" value="AJZ76045.2"/>
    <property type="molecule type" value="Genomic_DNA"/>
</dbReference>
<name>A0A3G1B7G5_9ARCH</name>
<accession>A0A3G1B7G5</accession>
<evidence type="ECO:0000313" key="1">
    <source>
        <dbReference type="EMBL" id="AJZ76045.2"/>
    </source>
</evidence>
<protein>
    <submittedName>
        <fullName evidence="1">Uncharacterized protein</fullName>
    </submittedName>
</protein>
<proteinExistence type="predicted"/>
<sequence>MFAVILSVAVPFAFAESDHAKTITECEAIYPELETLGKAKFLQRYAHHPDIRSCLTLYNDITWFSEGSDRTDRLIALLGEPIVKKPVRDRFEQTSNIPSWIKDDATRWQQGKERDNIFSYGIRFLINSKMIDAPIGLSDQPRCMSDQICVSKNHYIKYSIKDTTSQDVTNLTHTFGTPGNTIAISSTEITKKDKRQDNFHIDSDGLIDHTKQYYSFVHKTSIKIGTTIDSKYPITTTGEVIFPFKNQQRDAMIAWDKTKQYQEVIDKNTGIVLFAKYNDRIKKTEWSAELTDTNAFSEEIQIQYNGMRIPSWFKNPVKWWTEGRISDSEYISSINYLLKNNIMQI</sequence>
<gene>
    <name evidence="1" type="ORF">SU86_006300</name>
</gene>
<dbReference type="Proteomes" id="UP000266745">
    <property type="component" value="Chromosome"/>
</dbReference>
<reference evidence="1 2" key="1">
    <citation type="journal article" date="2016" name="Sci. Rep.">
        <title>A novel ammonia-oxidizing archaeon from wastewater treatment plant: Its enrichment, physiological and genomic characteristics.</title>
        <authorList>
            <person name="Li Y."/>
            <person name="Ding K."/>
            <person name="Wen X."/>
            <person name="Zhang B."/>
            <person name="Shen B."/>
            <person name="Yang Y."/>
        </authorList>
    </citation>
    <scope>NUCLEOTIDE SEQUENCE [LARGE SCALE GENOMIC DNA]</scope>
    <source>
        <strain evidence="1 2">SAT1</strain>
    </source>
</reference>
<dbReference type="STRING" id="1603555.SU86_006300"/>
<keyword evidence="2" id="KW-1185">Reference proteome</keyword>
<evidence type="ECO:0000313" key="2">
    <source>
        <dbReference type="Proteomes" id="UP000266745"/>
    </source>
</evidence>